<organism evidence="2 3">
    <name type="scientific">Chryseobacterium wanjuense</name>
    <dbReference type="NCBI Taxonomy" id="356305"/>
    <lineage>
        <taxon>Bacteria</taxon>
        <taxon>Pseudomonadati</taxon>
        <taxon>Bacteroidota</taxon>
        <taxon>Flavobacteriia</taxon>
        <taxon>Flavobacteriales</taxon>
        <taxon>Weeksellaceae</taxon>
        <taxon>Chryseobacterium group</taxon>
        <taxon>Chryseobacterium</taxon>
    </lineage>
</organism>
<name>A0A1I0NGL1_9FLAO</name>
<feature type="transmembrane region" description="Helical" evidence="1">
    <location>
        <begin position="44"/>
        <end position="62"/>
    </location>
</feature>
<feature type="transmembrane region" description="Helical" evidence="1">
    <location>
        <begin position="15"/>
        <end position="32"/>
    </location>
</feature>
<proteinExistence type="predicted"/>
<dbReference type="RefSeq" id="WP_089790540.1">
    <property type="nucleotide sequence ID" value="NZ_FOIU01000001.1"/>
</dbReference>
<evidence type="ECO:0000313" key="2">
    <source>
        <dbReference type="EMBL" id="SEW00219.1"/>
    </source>
</evidence>
<dbReference type="EMBL" id="FOIU01000001">
    <property type="protein sequence ID" value="SEW00219.1"/>
    <property type="molecule type" value="Genomic_DNA"/>
</dbReference>
<gene>
    <name evidence="2" type="ORF">SAMN05421841_0567</name>
</gene>
<dbReference type="Proteomes" id="UP000199469">
    <property type="component" value="Unassembled WGS sequence"/>
</dbReference>
<dbReference type="OrthoDB" id="1260069at2"/>
<keyword evidence="1" id="KW-1133">Transmembrane helix</keyword>
<evidence type="ECO:0000313" key="3">
    <source>
        <dbReference type="Proteomes" id="UP000199469"/>
    </source>
</evidence>
<evidence type="ECO:0000256" key="1">
    <source>
        <dbReference type="SAM" id="Phobius"/>
    </source>
</evidence>
<keyword evidence="1" id="KW-0812">Transmembrane</keyword>
<keyword evidence="1" id="KW-0472">Membrane</keyword>
<protein>
    <submittedName>
        <fullName evidence="2">Uncharacterized protein</fullName>
    </submittedName>
</protein>
<keyword evidence="3" id="KW-1185">Reference proteome</keyword>
<sequence>MIEILENIYYFLSKLLPYSFGIALIGFLMSFIADIAKNIKFKKICFILFLQIFVMGFIMFALQEIIIRKIRNEVVEILSDPKTQIITSRNDFEILPNELKKELLKIQDISPNHTGPEDKKPIEVISPKGIFKIFIGRDSANKNQFWIFTDRYEFGKEQEIGRVTSTLIK</sequence>
<dbReference type="STRING" id="356305.SAMN05421841_0567"/>
<dbReference type="AlphaFoldDB" id="A0A1I0NGL1"/>
<accession>A0A1I0NGL1</accession>
<reference evidence="3" key="1">
    <citation type="submission" date="2016-10" db="EMBL/GenBank/DDBJ databases">
        <authorList>
            <person name="Varghese N."/>
            <person name="Submissions S."/>
        </authorList>
    </citation>
    <scope>NUCLEOTIDE SEQUENCE [LARGE SCALE GENOMIC DNA]</scope>
    <source>
        <strain evidence="3">DSM 17724</strain>
    </source>
</reference>